<dbReference type="STRING" id="649747.HMPREF0083_03934"/>
<keyword evidence="1" id="KW-1133">Transmembrane helix</keyword>
<feature type="transmembrane region" description="Helical" evidence="1">
    <location>
        <begin position="24"/>
        <end position="42"/>
    </location>
</feature>
<protein>
    <submittedName>
        <fullName evidence="2">Uncharacterized protein</fullName>
    </submittedName>
</protein>
<proteinExistence type="predicted"/>
<dbReference type="AlphaFoldDB" id="U1YAU9"/>
<keyword evidence="3" id="KW-1185">Reference proteome</keyword>
<gene>
    <name evidence="2" type="ORF">HMPREF0083_03934</name>
</gene>
<keyword evidence="1" id="KW-0472">Membrane</keyword>
<dbReference type="Proteomes" id="UP000016511">
    <property type="component" value="Unassembled WGS sequence"/>
</dbReference>
<reference evidence="2 3" key="1">
    <citation type="submission" date="2013-08" db="EMBL/GenBank/DDBJ databases">
        <authorList>
            <person name="Weinstock G."/>
            <person name="Sodergren E."/>
            <person name="Wylie T."/>
            <person name="Fulton L."/>
            <person name="Fulton R."/>
            <person name="Fronick C."/>
            <person name="O'Laughlin M."/>
            <person name="Godfrey J."/>
            <person name="Miner T."/>
            <person name="Herter B."/>
            <person name="Appelbaum E."/>
            <person name="Cordes M."/>
            <person name="Lek S."/>
            <person name="Wollam A."/>
            <person name="Pepin K.H."/>
            <person name="Palsikar V.B."/>
            <person name="Mitreva M."/>
            <person name="Wilson R.K."/>
        </authorList>
    </citation>
    <scope>NUCLEOTIDE SEQUENCE [LARGE SCALE GENOMIC DNA]</scope>
    <source>
        <strain evidence="2 3">ATCC 12856</strain>
    </source>
</reference>
<name>U1YAU9_ANEAE</name>
<evidence type="ECO:0000313" key="2">
    <source>
        <dbReference type="EMBL" id="ERI07926.1"/>
    </source>
</evidence>
<evidence type="ECO:0000313" key="3">
    <source>
        <dbReference type="Proteomes" id="UP000016511"/>
    </source>
</evidence>
<evidence type="ECO:0000256" key="1">
    <source>
        <dbReference type="SAM" id="Phobius"/>
    </source>
</evidence>
<keyword evidence="1" id="KW-0812">Transmembrane</keyword>
<dbReference type="PATRIC" id="fig|649747.3.peg.3574"/>
<comment type="caution">
    <text evidence="2">The sequence shown here is derived from an EMBL/GenBank/DDBJ whole genome shotgun (WGS) entry which is preliminary data.</text>
</comment>
<dbReference type="EMBL" id="AWSJ01000237">
    <property type="protein sequence ID" value="ERI07926.1"/>
    <property type="molecule type" value="Genomic_DNA"/>
</dbReference>
<dbReference type="HOGENOM" id="CLU_3021770_0_0_9"/>
<organism evidence="2 3">
    <name type="scientific">Aneurinibacillus aneurinilyticus ATCC 12856</name>
    <dbReference type="NCBI Taxonomy" id="649747"/>
    <lineage>
        <taxon>Bacteria</taxon>
        <taxon>Bacillati</taxon>
        <taxon>Bacillota</taxon>
        <taxon>Bacilli</taxon>
        <taxon>Bacillales</taxon>
        <taxon>Paenibacillaceae</taxon>
        <taxon>Aneurinibacillus group</taxon>
        <taxon>Aneurinibacillus</taxon>
    </lineage>
</organism>
<accession>U1YAU9</accession>
<sequence>MKKNIYTAVIEQSGSETPLVAQQVQFFTFGFAMSIALPLYHVQFFSLIHIKNTED</sequence>